<gene>
    <name evidence="1" type="ORF">DPMN_173981</name>
</gene>
<accession>A0A9D4IG09</accession>
<dbReference type="Proteomes" id="UP000828390">
    <property type="component" value="Unassembled WGS sequence"/>
</dbReference>
<organism evidence="1 2">
    <name type="scientific">Dreissena polymorpha</name>
    <name type="common">Zebra mussel</name>
    <name type="synonym">Mytilus polymorpha</name>
    <dbReference type="NCBI Taxonomy" id="45954"/>
    <lineage>
        <taxon>Eukaryota</taxon>
        <taxon>Metazoa</taxon>
        <taxon>Spiralia</taxon>
        <taxon>Lophotrochozoa</taxon>
        <taxon>Mollusca</taxon>
        <taxon>Bivalvia</taxon>
        <taxon>Autobranchia</taxon>
        <taxon>Heteroconchia</taxon>
        <taxon>Euheterodonta</taxon>
        <taxon>Imparidentia</taxon>
        <taxon>Neoheterodontei</taxon>
        <taxon>Myida</taxon>
        <taxon>Dreissenoidea</taxon>
        <taxon>Dreissenidae</taxon>
        <taxon>Dreissena</taxon>
    </lineage>
</organism>
<keyword evidence="2" id="KW-1185">Reference proteome</keyword>
<comment type="caution">
    <text evidence="1">The sequence shown here is derived from an EMBL/GenBank/DDBJ whole genome shotgun (WGS) entry which is preliminary data.</text>
</comment>
<evidence type="ECO:0000313" key="2">
    <source>
        <dbReference type="Proteomes" id="UP000828390"/>
    </source>
</evidence>
<dbReference type="EMBL" id="JAIWYP010000009">
    <property type="protein sequence ID" value="KAH3772640.1"/>
    <property type="molecule type" value="Genomic_DNA"/>
</dbReference>
<evidence type="ECO:0000313" key="1">
    <source>
        <dbReference type="EMBL" id="KAH3772640.1"/>
    </source>
</evidence>
<protein>
    <submittedName>
        <fullName evidence="1">Uncharacterized protein</fullName>
    </submittedName>
</protein>
<reference evidence="1" key="1">
    <citation type="journal article" date="2019" name="bioRxiv">
        <title>The Genome of the Zebra Mussel, Dreissena polymorpha: A Resource for Invasive Species Research.</title>
        <authorList>
            <person name="McCartney M.A."/>
            <person name="Auch B."/>
            <person name="Kono T."/>
            <person name="Mallez S."/>
            <person name="Zhang Y."/>
            <person name="Obille A."/>
            <person name="Becker A."/>
            <person name="Abrahante J.E."/>
            <person name="Garbe J."/>
            <person name="Badalamenti J.P."/>
            <person name="Herman A."/>
            <person name="Mangelson H."/>
            <person name="Liachko I."/>
            <person name="Sullivan S."/>
            <person name="Sone E.D."/>
            <person name="Koren S."/>
            <person name="Silverstein K.A.T."/>
            <person name="Beckman K.B."/>
            <person name="Gohl D.M."/>
        </authorList>
    </citation>
    <scope>NUCLEOTIDE SEQUENCE</scope>
    <source>
        <strain evidence="1">Duluth1</strain>
        <tissue evidence="1">Whole animal</tissue>
    </source>
</reference>
<sequence length="50" mass="6012">MFEQFPPEVLEKRRKLVPKMKDAKKEGKRYWIVYDTIYVDGKPVKQDVAI</sequence>
<proteinExistence type="predicted"/>
<reference evidence="1" key="2">
    <citation type="submission" date="2020-11" db="EMBL/GenBank/DDBJ databases">
        <authorList>
            <person name="McCartney M.A."/>
            <person name="Auch B."/>
            <person name="Kono T."/>
            <person name="Mallez S."/>
            <person name="Becker A."/>
            <person name="Gohl D.M."/>
            <person name="Silverstein K.A.T."/>
            <person name="Koren S."/>
            <person name="Bechman K.B."/>
            <person name="Herman A."/>
            <person name="Abrahante J.E."/>
            <person name="Garbe J."/>
        </authorList>
    </citation>
    <scope>NUCLEOTIDE SEQUENCE</scope>
    <source>
        <strain evidence="1">Duluth1</strain>
        <tissue evidence="1">Whole animal</tissue>
    </source>
</reference>
<dbReference type="AlphaFoldDB" id="A0A9D4IG09"/>
<name>A0A9D4IG09_DREPO</name>